<gene>
    <name evidence="1" type="ORF">LMUR_01412</name>
</gene>
<dbReference type="EMBL" id="AODG01000004">
    <property type="protein sequence ID" value="EUJ29727.1"/>
    <property type="molecule type" value="Genomic_DNA"/>
</dbReference>
<comment type="caution">
    <text evidence="1">The sequence shown here is derived from an EMBL/GenBank/DDBJ whole genome shotgun (WGS) entry which is preliminary data.</text>
</comment>
<sequence>MKGVMKTVARYSAVLLCILVLVSLVPEIYRATKKEVVCKKINYTGIVDKRAKIYTEIGGSCEEKRAEKGTPLIVREERATADNRIWVLAYTSDDSRIGWIERENIKKSTWRLASRAFLLKVVLPFH</sequence>
<name>A0A829R9J4_LISGR</name>
<dbReference type="Proteomes" id="UP000019251">
    <property type="component" value="Unassembled WGS sequence"/>
</dbReference>
<dbReference type="RefSeq" id="WP_036103745.1">
    <property type="nucleotide sequence ID" value="NZ_AODG01000004.1"/>
</dbReference>
<reference evidence="1 2" key="1">
    <citation type="submission" date="2012-12" db="EMBL/GenBank/DDBJ databases">
        <title>Novel taxa of Listeriaceae from agricultural environments in the United States.</title>
        <authorList>
            <person name="den Bakker H.C."/>
            <person name="Allred A."/>
            <person name="Warchocki S."/>
            <person name="Wright E.M."/>
            <person name="Burrell A."/>
            <person name="Nightingale K.K."/>
            <person name="Kephart D."/>
            <person name="Wiedmann M."/>
        </authorList>
    </citation>
    <scope>NUCLEOTIDE SEQUENCE [LARGE SCALE GENOMIC DNA]</scope>
    <source>
        <strain evidence="1 2">FSL F6-1183</strain>
    </source>
</reference>
<evidence type="ECO:0000313" key="1">
    <source>
        <dbReference type="EMBL" id="EUJ29727.1"/>
    </source>
</evidence>
<organism evidence="1 2">
    <name type="scientific">Listeria grayi FSL F6-1183</name>
    <dbReference type="NCBI Taxonomy" id="1265827"/>
    <lineage>
        <taxon>Bacteria</taxon>
        <taxon>Bacillati</taxon>
        <taxon>Bacillota</taxon>
        <taxon>Bacilli</taxon>
        <taxon>Bacillales</taxon>
        <taxon>Listeriaceae</taxon>
        <taxon>Listeria</taxon>
    </lineage>
</organism>
<protein>
    <recommendedName>
        <fullName evidence="3">SH3b domain-containing protein</fullName>
    </recommendedName>
</protein>
<accession>A0A829R9J4</accession>
<dbReference type="AlphaFoldDB" id="A0A829R9J4"/>
<evidence type="ECO:0000313" key="2">
    <source>
        <dbReference type="Proteomes" id="UP000019251"/>
    </source>
</evidence>
<proteinExistence type="predicted"/>
<evidence type="ECO:0008006" key="3">
    <source>
        <dbReference type="Google" id="ProtNLM"/>
    </source>
</evidence>